<proteinExistence type="predicted"/>
<dbReference type="PANTHER" id="PTHR47074:SF11">
    <property type="entry name" value="REVERSE TRANSCRIPTASE-LIKE PROTEIN"/>
    <property type="match status" value="1"/>
</dbReference>
<gene>
    <name evidence="2" type="ORF">TIFTF001_026553</name>
</gene>
<name>A0AA88DLG1_FICCA</name>
<dbReference type="InterPro" id="IPR002156">
    <property type="entry name" value="RNaseH_domain"/>
</dbReference>
<evidence type="ECO:0000313" key="2">
    <source>
        <dbReference type="EMBL" id="GMN57435.1"/>
    </source>
</evidence>
<dbReference type="GO" id="GO:0003676">
    <property type="term" value="F:nucleic acid binding"/>
    <property type="evidence" value="ECO:0007669"/>
    <property type="project" value="InterPro"/>
</dbReference>
<evidence type="ECO:0000259" key="1">
    <source>
        <dbReference type="Pfam" id="PF13456"/>
    </source>
</evidence>
<sequence>MCRCIGRRPGAKDLSVKAYSGSQGGFFDLFFVSCLAVVEREAIPLSQVRWLPPPPCWLKINIDAAVRSDFSVVAGIIINSEGVIVSIESKKVSCVSPLVAEAHALLLATSLAKANGWDSVARN</sequence>
<dbReference type="PANTHER" id="PTHR47074">
    <property type="entry name" value="BNAC02G40300D PROTEIN"/>
    <property type="match status" value="1"/>
</dbReference>
<dbReference type="GO" id="GO:0004523">
    <property type="term" value="F:RNA-DNA hybrid ribonuclease activity"/>
    <property type="evidence" value="ECO:0007669"/>
    <property type="project" value="InterPro"/>
</dbReference>
<organism evidence="2 3">
    <name type="scientific">Ficus carica</name>
    <name type="common">Common fig</name>
    <dbReference type="NCBI Taxonomy" id="3494"/>
    <lineage>
        <taxon>Eukaryota</taxon>
        <taxon>Viridiplantae</taxon>
        <taxon>Streptophyta</taxon>
        <taxon>Embryophyta</taxon>
        <taxon>Tracheophyta</taxon>
        <taxon>Spermatophyta</taxon>
        <taxon>Magnoliopsida</taxon>
        <taxon>eudicotyledons</taxon>
        <taxon>Gunneridae</taxon>
        <taxon>Pentapetalae</taxon>
        <taxon>rosids</taxon>
        <taxon>fabids</taxon>
        <taxon>Rosales</taxon>
        <taxon>Moraceae</taxon>
        <taxon>Ficeae</taxon>
        <taxon>Ficus</taxon>
    </lineage>
</organism>
<feature type="domain" description="RNase H type-1" evidence="1">
    <location>
        <begin position="62"/>
        <end position="120"/>
    </location>
</feature>
<comment type="caution">
    <text evidence="2">The sequence shown here is derived from an EMBL/GenBank/DDBJ whole genome shotgun (WGS) entry which is preliminary data.</text>
</comment>
<evidence type="ECO:0000313" key="3">
    <source>
        <dbReference type="Proteomes" id="UP001187192"/>
    </source>
</evidence>
<dbReference type="AlphaFoldDB" id="A0AA88DLG1"/>
<keyword evidence="3" id="KW-1185">Reference proteome</keyword>
<reference evidence="2" key="1">
    <citation type="submission" date="2023-07" db="EMBL/GenBank/DDBJ databases">
        <title>draft genome sequence of fig (Ficus carica).</title>
        <authorList>
            <person name="Takahashi T."/>
            <person name="Nishimura K."/>
        </authorList>
    </citation>
    <scope>NUCLEOTIDE SEQUENCE</scope>
</reference>
<dbReference type="Pfam" id="PF13456">
    <property type="entry name" value="RVT_3"/>
    <property type="match status" value="1"/>
</dbReference>
<dbReference type="InterPro" id="IPR052929">
    <property type="entry name" value="RNase_H-like_EbsB-rel"/>
</dbReference>
<protein>
    <recommendedName>
        <fullName evidence="1">RNase H type-1 domain-containing protein</fullName>
    </recommendedName>
</protein>
<accession>A0AA88DLG1</accession>
<dbReference type="EMBL" id="BTGU01000070">
    <property type="protein sequence ID" value="GMN57435.1"/>
    <property type="molecule type" value="Genomic_DNA"/>
</dbReference>
<dbReference type="Proteomes" id="UP001187192">
    <property type="component" value="Unassembled WGS sequence"/>
</dbReference>